<evidence type="ECO:0000256" key="3">
    <source>
        <dbReference type="ARBA" id="ARBA00022840"/>
    </source>
</evidence>
<dbReference type="PROSITE" id="PS00750">
    <property type="entry name" value="TCP1_1"/>
    <property type="match status" value="1"/>
</dbReference>
<keyword evidence="4 5" id="KW-0143">Chaperone</keyword>
<organism evidence="6 7">
    <name type="scientific">Bonamia ostreae</name>
    <dbReference type="NCBI Taxonomy" id="126728"/>
    <lineage>
        <taxon>Eukaryota</taxon>
        <taxon>Sar</taxon>
        <taxon>Rhizaria</taxon>
        <taxon>Endomyxa</taxon>
        <taxon>Ascetosporea</taxon>
        <taxon>Haplosporida</taxon>
        <taxon>Bonamia</taxon>
    </lineage>
</organism>
<dbReference type="PROSITE" id="PS00751">
    <property type="entry name" value="TCP1_2"/>
    <property type="match status" value="1"/>
</dbReference>
<comment type="similarity">
    <text evidence="1 5">Belongs to the TCP-1 chaperonin family.</text>
</comment>
<dbReference type="InterPro" id="IPR002194">
    <property type="entry name" value="Chaperonin_TCP-1_CS"/>
</dbReference>
<dbReference type="InterPro" id="IPR002423">
    <property type="entry name" value="Cpn60/GroEL/TCP-1"/>
</dbReference>
<gene>
    <name evidence="6" type="primary">CCT7</name>
    <name evidence="6" type="ORF">MHBO_004284</name>
</gene>
<evidence type="ECO:0000256" key="4">
    <source>
        <dbReference type="ARBA" id="ARBA00023186"/>
    </source>
</evidence>
<feature type="non-terminal residue" evidence="6">
    <location>
        <position position="222"/>
    </location>
</feature>
<dbReference type="Gene3D" id="3.30.260.10">
    <property type="entry name" value="TCP-1-like chaperonin intermediate domain"/>
    <property type="match status" value="1"/>
</dbReference>
<dbReference type="InterPro" id="IPR027410">
    <property type="entry name" value="TCP-1-like_intermed_sf"/>
</dbReference>
<evidence type="ECO:0000256" key="5">
    <source>
        <dbReference type="RuleBase" id="RU004187"/>
    </source>
</evidence>
<accession>A0ABV2ATP1</accession>
<protein>
    <submittedName>
        <fullName evidence="6">T-complex protein 1 subunit eta</fullName>
    </submittedName>
</protein>
<dbReference type="EMBL" id="JBDODL010003613">
    <property type="protein sequence ID" value="MES1922763.1"/>
    <property type="molecule type" value="Genomic_DNA"/>
</dbReference>
<keyword evidence="3 5" id="KW-0067">ATP-binding</keyword>
<dbReference type="Gene3D" id="1.10.560.10">
    <property type="entry name" value="GroEL-like equatorial domain"/>
    <property type="match status" value="1"/>
</dbReference>
<dbReference type="InterPro" id="IPR027413">
    <property type="entry name" value="GROEL-like_equatorial_sf"/>
</dbReference>
<sequence length="222" mass="23674">MIRPQVLLLKEGTGTSQGKSHLIANINACAAVADILRTTLGPMGMDKLIKTADTVNISNDGATILRLLDLVHPAAKTLVEISQSQDKEIGDGTTSVVLLASELLQNAKEFIEDGVTPQAIIAGYRAASAEALNHLEAISFKVTDIDLPDGGGDSKERFMLRQCAKTALNSKLIENEKDFFASMLVDAYLSSAEHGAPREFVHVKPIAGGSVRESFLVQGVAF</sequence>
<dbReference type="SUPFAM" id="SSF48592">
    <property type="entry name" value="GroEL equatorial domain-like"/>
    <property type="match status" value="1"/>
</dbReference>
<name>A0ABV2ATP1_9EUKA</name>
<dbReference type="Proteomes" id="UP001439008">
    <property type="component" value="Unassembled WGS sequence"/>
</dbReference>
<evidence type="ECO:0000256" key="2">
    <source>
        <dbReference type="ARBA" id="ARBA00022741"/>
    </source>
</evidence>
<evidence type="ECO:0000256" key="1">
    <source>
        <dbReference type="ARBA" id="ARBA00008020"/>
    </source>
</evidence>
<evidence type="ECO:0000313" key="6">
    <source>
        <dbReference type="EMBL" id="MES1922763.1"/>
    </source>
</evidence>
<evidence type="ECO:0000313" key="7">
    <source>
        <dbReference type="Proteomes" id="UP001439008"/>
    </source>
</evidence>
<dbReference type="PRINTS" id="PR00304">
    <property type="entry name" value="TCOMPLEXTCP1"/>
</dbReference>
<proteinExistence type="inferred from homology"/>
<dbReference type="InterPro" id="IPR017998">
    <property type="entry name" value="Chaperone_TCP-1"/>
</dbReference>
<comment type="caution">
    <text evidence="6">The sequence shown here is derived from an EMBL/GenBank/DDBJ whole genome shotgun (WGS) entry which is preliminary data.</text>
</comment>
<dbReference type="PANTHER" id="PTHR11353">
    <property type="entry name" value="CHAPERONIN"/>
    <property type="match status" value="1"/>
</dbReference>
<dbReference type="Pfam" id="PF00118">
    <property type="entry name" value="Cpn60_TCP1"/>
    <property type="match status" value="1"/>
</dbReference>
<dbReference type="PROSITE" id="PS00995">
    <property type="entry name" value="TCP1_3"/>
    <property type="match status" value="1"/>
</dbReference>
<reference evidence="6 7" key="1">
    <citation type="journal article" date="2024" name="BMC Biol.">
        <title>Comparative genomics of Ascetosporea gives new insight into the evolutionary basis for animal parasitism in Rhizaria.</title>
        <authorList>
            <person name="Hiltunen Thoren M."/>
            <person name="Onut-Brannstrom I."/>
            <person name="Alfjorden A."/>
            <person name="Peckova H."/>
            <person name="Swords F."/>
            <person name="Hooper C."/>
            <person name="Holzer A.S."/>
            <person name="Bass D."/>
            <person name="Burki F."/>
        </authorList>
    </citation>
    <scope>NUCLEOTIDE SEQUENCE [LARGE SCALE GENOMIC DNA]</scope>
    <source>
        <strain evidence="6">20-A016</strain>
    </source>
</reference>
<keyword evidence="7" id="KW-1185">Reference proteome</keyword>
<keyword evidence="2 5" id="KW-0547">Nucleotide-binding</keyword>
<dbReference type="SUPFAM" id="SSF54849">
    <property type="entry name" value="GroEL-intermediate domain like"/>
    <property type="match status" value="1"/>
</dbReference>